<keyword evidence="2" id="KW-1185">Reference proteome</keyword>
<dbReference type="Proteomes" id="UP001497482">
    <property type="component" value="Chromosome 8"/>
</dbReference>
<dbReference type="AlphaFoldDB" id="A0AAV2MII0"/>
<evidence type="ECO:0000313" key="2">
    <source>
        <dbReference type="Proteomes" id="UP001497482"/>
    </source>
</evidence>
<accession>A0AAV2MII0</accession>
<protein>
    <submittedName>
        <fullName evidence="1">Uncharacterized protein</fullName>
    </submittedName>
</protein>
<organism evidence="1 2">
    <name type="scientific">Knipowitschia caucasica</name>
    <name type="common">Caucasian dwarf goby</name>
    <name type="synonym">Pomatoschistus caucasicus</name>
    <dbReference type="NCBI Taxonomy" id="637954"/>
    <lineage>
        <taxon>Eukaryota</taxon>
        <taxon>Metazoa</taxon>
        <taxon>Chordata</taxon>
        <taxon>Craniata</taxon>
        <taxon>Vertebrata</taxon>
        <taxon>Euteleostomi</taxon>
        <taxon>Actinopterygii</taxon>
        <taxon>Neopterygii</taxon>
        <taxon>Teleostei</taxon>
        <taxon>Neoteleostei</taxon>
        <taxon>Acanthomorphata</taxon>
        <taxon>Gobiaria</taxon>
        <taxon>Gobiiformes</taxon>
        <taxon>Gobioidei</taxon>
        <taxon>Gobiidae</taxon>
        <taxon>Gobiinae</taxon>
        <taxon>Knipowitschia</taxon>
    </lineage>
</organism>
<evidence type="ECO:0000313" key="1">
    <source>
        <dbReference type="EMBL" id="CAL1613244.1"/>
    </source>
</evidence>
<dbReference type="EMBL" id="OZ035830">
    <property type="protein sequence ID" value="CAL1613244.1"/>
    <property type="molecule type" value="Genomic_DNA"/>
</dbReference>
<proteinExistence type="predicted"/>
<gene>
    <name evidence="1" type="ORF">KC01_LOCUS39491</name>
</gene>
<reference evidence="1 2" key="1">
    <citation type="submission" date="2024-04" db="EMBL/GenBank/DDBJ databases">
        <authorList>
            <person name="Waldvogel A.-M."/>
            <person name="Schoenle A."/>
        </authorList>
    </citation>
    <scope>NUCLEOTIDE SEQUENCE [LARGE SCALE GENOMIC DNA]</scope>
</reference>
<name>A0AAV2MII0_KNICA</name>
<sequence>MITIHLPLLGLATQNISIISEWNCTAHPGIPLTVFSSAHALLPLTPPSPYTPLRFGLLLPWNRNPPLQPFFLLSQLFVSACVIGSFGSDISLVTSC</sequence>